<proteinExistence type="predicted"/>
<protein>
    <recommendedName>
        <fullName evidence="4">DUF3618 domain-containing protein</fullName>
    </recommendedName>
</protein>
<evidence type="ECO:0008006" key="4">
    <source>
        <dbReference type="Google" id="ProtNLM"/>
    </source>
</evidence>
<name>A0A317F913_9PROT</name>
<feature type="compositionally biased region" description="Low complexity" evidence="1">
    <location>
        <begin position="380"/>
        <end position="431"/>
    </location>
</feature>
<sequence length="431" mass="43536">MSSTRSTTNPGDRSAAEIEREVEQTRARLTGTVEELKDRVSPGTLADQAMDWLRGSGGRQFLDNLGGTLRDNPVPVVLVAAGIGWLALSGRGGPRRSRRWYDDDDRYTEDTGYDAGYPVGAGAYPGESYPPETYAGQPGTEADGGPSLGERAGEAAEGLRRRAAGLGHSAASRAAGLRDRAGDLAGRVGEAADEAWHGATGAARSAAAGASHAGRQVAHGAGRAWDAASDTASDLGRGAYRLGEGAGRRMSAAVEEQPLLLGAFGLAIGATMGALMPATEAEDRLMGETRDRMADRLSGLAGEAYERAKETAGEQAQRAGEQLGAVARDGAQALGDVARDLRETVERTAHDAAATAREAADKAREKAEKAGPGASGGTATGPASTPGSTPGTTSGTTTGTGTATPGSTGVTPGASPGSVGGSPSTTRIGPV</sequence>
<evidence type="ECO:0000256" key="1">
    <source>
        <dbReference type="SAM" id="MobiDB-lite"/>
    </source>
</evidence>
<comment type="caution">
    <text evidence="2">The sequence shown here is derived from an EMBL/GenBank/DDBJ whole genome shotgun (WGS) entry which is preliminary data.</text>
</comment>
<feature type="region of interest" description="Disordered" evidence="1">
    <location>
        <begin position="91"/>
        <end position="154"/>
    </location>
</feature>
<dbReference type="AlphaFoldDB" id="A0A317F913"/>
<feature type="compositionally biased region" description="Low complexity" evidence="1">
    <location>
        <begin position="113"/>
        <end position="126"/>
    </location>
</feature>
<feature type="region of interest" description="Disordered" evidence="1">
    <location>
        <begin position="1"/>
        <end position="26"/>
    </location>
</feature>
<dbReference type="Pfam" id="PF12277">
    <property type="entry name" value="DUF3618"/>
    <property type="match status" value="1"/>
</dbReference>
<accession>A0A317F913</accession>
<dbReference type="RefSeq" id="WP_109872555.1">
    <property type="nucleotide sequence ID" value="NZ_QGNA01000005.1"/>
</dbReference>
<reference evidence="3" key="1">
    <citation type="submission" date="2018-05" db="EMBL/GenBank/DDBJ databases">
        <authorList>
            <person name="Du Z."/>
            <person name="Wang X."/>
        </authorList>
    </citation>
    <scope>NUCLEOTIDE SEQUENCE [LARGE SCALE GENOMIC DNA]</scope>
    <source>
        <strain evidence="3">CQN31</strain>
    </source>
</reference>
<evidence type="ECO:0000313" key="2">
    <source>
        <dbReference type="EMBL" id="PWS34913.1"/>
    </source>
</evidence>
<dbReference type="InterPro" id="IPR022062">
    <property type="entry name" value="DUF3618"/>
</dbReference>
<dbReference type="EMBL" id="QGNA01000005">
    <property type="protein sequence ID" value="PWS34913.1"/>
    <property type="molecule type" value="Genomic_DNA"/>
</dbReference>
<feature type="region of interest" description="Disordered" evidence="1">
    <location>
        <begin position="349"/>
        <end position="431"/>
    </location>
</feature>
<organism evidence="2 3">
    <name type="scientific">Falsiroseomonas bella</name>
    <dbReference type="NCBI Taxonomy" id="2184016"/>
    <lineage>
        <taxon>Bacteria</taxon>
        <taxon>Pseudomonadati</taxon>
        <taxon>Pseudomonadota</taxon>
        <taxon>Alphaproteobacteria</taxon>
        <taxon>Acetobacterales</taxon>
        <taxon>Roseomonadaceae</taxon>
        <taxon>Falsiroseomonas</taxon>
    </lineage>
</organism>
<dbReference type="Gene3D" id="1.20.120.20">
    <property type="entry name" value="Apolipoprotein"/>
    <property type="match status" value="1"/>
</dbReference>
<feature type="compositionally biased region" description="Polar residues" evidence="1">
    <location>
        <begin position="1"/>
        <end position="11"/>
    </location>
</feature>
<dbReference type="OrthoDB" id="7471221at2"/>
<evidence type="ECO:0000313" key="3">
    <source>
        <dbReference type="Proteomes" id="UP000245765"/>
    </source>
</evidence>
<dbReference type="Proteomes" id="UP000245765">
    <property type="component" value="Unassembled WGS sequence"/>
</dbReference>
<gene>
    <name evidence="2" type="ORF">DFH01_21445</name>
</gene>
<feature type="compositionally biased region" description="Basic and acidic residues" evidence="1">
    <location>
        <begin position="14"/>
        <end position="26"/>
    </location>
</feature>
<feature type="compositionally biased region" description="Basic and acidic residues" evidence="1">
    <location>
        <begin position="358"/>
        <end position="369"/>
    </location>
</feature>
<keyword evidence="3" id="KW-1185">Reference proteome</keyword>